<evidence type="ECO:0000256" key="7">
    <source>
        <dbReference type="ARBA" id="ARBA00023186"/>
    </source>
</evidence>
<proteinExistence type="inferred from homology"/>
<name>A0A8H7AW72_9EURO</name>
<comment type="domain">
    <text evidence="8">The twin CX3C motif contains 4 conserved Cys residues that form 2 disulfide bonds in the mitochondrial intermembrane space.</text>
</comment>
<dbReference type="InterPro" id="IPR035427">
    <property type="entry name" value="Tim10-like_dom_sf"/>
</dbReference>
<keyword evidence="3 8" id="KW-0999">Mitochondrion inner membrane</keyword>
<keyword evidence="7 8" id="KW-0143">Chaperone</keyword>
<keyword evidence="6 8" id="KW-1015">Disulfide bond</keyword>
<keyword evidence="8" id="KW-0496">Mitochondrion</keyword>
<dbReference type="Pfam" id="PF02953">
    <property type="entry name" value="zf-Tim10_DDP"/>
    <property type="match status" value="1"/>
</dbReference>
<comment type="function">
    <text evidence="8">Mitochondrial intermembrane chaperone that participates in the import and insertion of some multi-pass transmembrane proteins into the mitochondrial inner membrane. Also required for the transfer of beta-barrel precursors from the TOM complex to the sorting and assembly machinery (SAM complex) of the outer membrane. Acts as a chaperone-like protein that protects the hydrophobic precursors from aggregation and guide them through the mitochondrial intermembrane space.</text>
</comment>
<evidence type="ECO:0000256" key="1">
    <source>
        <dbReference type="ARBA" id="ARBA00004137"/>
    </source>
</evidence>
<evidence type="ECO:0000313" key="11">
    <source>
        <dbReference type="Proteomes" id="UP000606974"/>
    </source>
</evidence>
<protein>
    <recommendedName>
        <fullName evidence="8">Mitochondrial import inner membrane translocase subunit</fullName>
    </recommendedName>
</protein>
<organism evidence="10 11">
    <name type="scientific">Endocarpon pusillum</name>
    <dbReference type="NCBI Taxonomy" id="364733"/>
    <lineage>
        <taxon>Eukaryota</taxon>
        <taxon>Fungi</taxon>
        <taxon>Dikarya</taxon>
        <taxon>Ascomycota</taxon>
        <taxon>Pezizomycotina</taxon>
        <taxon>Eurotiomycetes</taxon>
        <taxon>Chaetothyriomycetidae</taxon>
        <taxon>Verrucariales</taxon>
        <taxon>Verrucariaceae</taxon>
        <taxon>Endocarpon</taxon>
    </lineage>
</organism>
<dbReference type="SUPFAM" id="SSF144122">
    <property type="entry name" value="Tim10-like"/>
    <property type="match status" value="1"/>
</dbReference>
<evidence type="ECO:0000313" key="10">
    <source>
        <dbReference type="EMBL" id="KAF7514291.1"/>
    </source>
</evidence>
<keyword evidence="8" id="KW-0813">Transport</keyword>
<feature type="domain" description="Tim10-like" evidence="9">
    <location>
        <begin position="24"/>
        <end position="87"/>
    </location>
</feature>
<reference evidence="10" key="1">
    <citation type="submission" date="2020-02" db="EMBL/GenBank/DDBJ databases">
        <authorList>
            <person name="Palmer J.M."/>
        </authorList>
    </citation>
    <scope>NUCLEOTIDE SEQUENCE</scope>
    <source>
        <strain evidence="10">EPUS1.4</strain>
        <tissue evidence="10">Thallus</tissue>
    </source>
</reference>
<dbReference type="Gene3D" id="1.10.287.810">
    <property type="entry name" value="Mitochondrial import inner membrane translocase subunit tim13 like domains"/>
    <property type="match status" value="1"/>
</dbReference>
<dbReference type="AlphaFoldDB" id="A0A8H7AW72"/>
<dbReference type="OrthoDB" id="344165at2759"/>
<comment type="caution">
    <text evidence="10">The sequence shown here is derived from an EMBL/GenBank/DDBJ whole genome shotgun (WGS) entry which is preliminary data.</text>
</comment>
<evidence type="ECO:0000256" key="2">
    <source>
        <dbReference type="ARBA" id="ARBA00006720"/>
    </source>
</evidence>
<keyword evidence="3 8" id="KW-0472">Membrane</keyword>
<evidence type="ECO:0000256" key="5">
    <source>
        <dbReference type="ARBA" id="ARBA00023010"/>
    </source>
</evidence>
<comment type="subunit">
    <text evidence="8">Heterohexamer.</text>
</comment>
<keyword evidence="4 8" id="KW-0653">Protein transport</keyword>
<comment type="subcellular location">
    <subcellularLocation>
        <location evidence="1 8">Mitochondrion inner membrane</location>
        <topology evidence="1 8">Peripheral membrane protein</topology>
        <orientation evidence="1 8">Intermembrane side</orientation>
    </subcellularLocation>
</comment>
<keyword evidence="11" id="KW-1185">Reference proteome</keyword>
<evidence type="ECO:0000256" key="8">
    <source>
        <dbReference type="RuleBase" id="RU367043"/>
    </source>
</evidence>
<comment type="similarity">
    <text evidence="2 8">Belongs to the small Tim family.</text>
</comment>
<sequence length="93" mass="10461">METSISVDGAVSKLTPQDQRELQQFVQNESQKNQIQSTVHDLTERCFKRCITGSLSAGKLTSKEEVCMQNCVERFMDTSLAVLKHLETLRAGQ</sequence>
<evidence type="ECO:0000256" key="6">
    <source>
        <dbReference type="ARBA" id="ARBA00023157"/>
    </source>
</evidence>
<dbReference type="EMBL" id="JAACFV010000001">
    <property type="protein sequence ID" value="KAF7514291.1"/>
    <property type="molecule type" value="Genomic_DNA"/>
</dbReference>
<keyword evidence="5 8" id="KW-0811">Translocation</keyword>
<dbReference type="InterPro" id="IPR004217">
    <property type="entry name" value="Tim10-like"/>
</dbReference>
<dbReference type="GO" id="GO:0015031">
    <property type="term" value="P:protein transport"/>
    <property type="evidence" value="ECO:0007669"/>
    <property type="project" value="UniProtKB-KW"/>
</dbReference>
<evidence type="ECO:0000256" key="3">
    <source>
        <dbReference type="ARBA" id="ARBA00022792"/>
    </source>
</evidence>
<accession>A0A8H7AW72</accession>
<evidence type="ECO:0000259" key="9">
    <source>
        <dbReference type="Pfam" id="PF02953"/>
    </source>
</evidence>
<gene>
    <name evidence="10" type="ORF">GJ744_000061</name>
</gene>
<dbReference type="GO" id="GO:0005743">
    <property type="term" value="C:mitochondrial inner membrane"/>
    <property type="evidence" value="ECO:0007669"/>
    <property type="project" value="UniProtKB-SubCell"/>
</dbReference>
<evidence type="ECO:0000256" key="4">
    <source>
        <dbReference type="ARBA" id="ARBA00022927"/>
    </source>
</evidence>
<dbReference type="Proteomes" id="UP000606974">
    <property type="component" value="Unassembled WGS sequence"/>
</dbReference>